<keyword evidence="10" id="KW-0832">Ubl conjugation</keyword>
<gene>
    <name evidence="18" type="ORF">GDO81_008940</name>
</gene>
<dbReference type="GO" id="GO:0008233">
    <property type="term" value="F:peptidase activity"/>
    <property type="evidence" value="ECO:0007669"/>
    <property type="project" value="UniProtKB-KW"/>
</dbReference>
<evidence type="ECO:0000256" key="9">
    <source>
        <dbReference type="ARBA" id="ARBA00022840"/>
    </source>
</evidence>
<dbReference type="EMBL" id="WNYA01000004">
    <property type="protein sequence ID" value="KAG8573923.1"/>
    <property type="molecule type" value="Genomic_DNA"/>
</dbReference>
<keyword evidence="11" id="KW-0391">Immunity</keyword>
<proteinExistence type="inferred from homology"/>
<dbReference type="PROSITE" id="PS50209">
    <property type="entry name" value="CARD"/>
    <property type="match status" value="1"/>
</dbReference>
<dbReference type="PROSITE" id="PS50837">
    <property type="entry name" value="NACHT"/>
    <property type="match status" value="1"/>
</dbReference>
<evidence type="ECO:0000256" key="12">
    <source>
        <dbReference type="ARBA" id="ARBA00023198"/>
    </source>
</evidence>
<dbReference type="Gene3D" id="3.40.50.300">
    <property type="entry name" value="P-loop containing nucleotide triphosphate hydrolases"/>
    <property type="match status" value="1"/>
</dbReference>
<feature type="domain" description="FIIND" evidence="17">
    <location>
        <begin position="1019"/>
        <end position="1302"/>
    </location>
</feature>
<keyword evidence="7" id="KW-0677">Repeat</keyword>
<evidence type="ECO:0000259" key="15">
    <source>
        <dbReference type="PROSITE" id="PS50209"/>
    </source>
</evidence>
<comment type="similarity">
    <text evidence="2">Belongs to the NLRP family.</text>
</comment>
<accession>A0AAV7BNV7</accession>
<keyword evidence="6" id="KW-0645">Protease</keyword>
<evidence type="ECO:0000313" key="19">
    <source>
        <dbReference type="Proteomes" id="UP000824782"/>
    </source>
</evidence>
<sequence>MWGFHSEIKIILGVLIQNIIFFSCREFCILSGSEISVMDPSDDELKILDEHGHQLPPELRDIQNSHKEYLFEKTKKLIENSPLEGKISARCLDLITYSAHYSSRCFENELLETVVKHEKKLDKSIFPNEFFHRSWRSRPVPHMVLVVGVPGIGKTFMMQKFVYDWVKGDLYQRFSFVFFFTFRELNRLEKVSLESMILHHYPYLEEKLGNILEEPEQILFIFDGLDESNHTIDFASHDLCPDPKQTGPCGQIVVSLVRKSLLNGCSVLITSRPIRLRYIDCDVFQRMVEIIGFSKYEQQIYFRHIFSKLADKVFNYVKQNTFSMFCYFPSYCWIICTVLSKINQKTSIDQEVSSLPKTVTQLFAIFVNSILSNQILDKSDTQKLLRSMGWMAEYGVMNRTIIFDDRDLESFHVDNKSKLLSSSLIESNKDVTYSFLHLAVQEFFSALVHYVDYSPEKLQNSLKRATSFHDGRGEMFLCFLCGLSDASTRSILTGYLDTQADQASKDVMTWLKNLVNKEQLMGSIKERQHLRKTFFYFVEAQNKTLVRESLQSVKKIDFSGVSMSSVDCTVLAFIMESCTHIEELNLSLCSLDPEKIGTLVPVMHNLQKLSLAQNYMESTSCIQLASVIRNNPSLRILDLTCNRLYGPHLSDLMESLSSPACKIEELHLAVNIIPDTSCIYLASGIRNNPSLKILNLSYNQLFGPHLRDLMEALSSPGCRIEELYVAKNKLQDTSYIELASVMKNNRSQKILELSYKCLCGPNLSDSMEAQSSADSKIEELQDFIFLLDLLMDRITPRDGADPSSFSYDRVDFIDRHQSDLIQWIAYIDLVVSQFYDKDLVNVNQFNNVMKKRTSKEKMIELCDIIRHWEEAKKIMGFTVIQSYNEMSIEDRKVEEQKSVDPPPSISGEVTERHHSADNRWITNIDQVLLNLRDQDLLTPKEYTDVMEMRTSQEKVGKLRNVTRHWEFIRMYKAYKVIQKYNEDLTTIDRPPIIRETSQEPAEPQASCHKMDFSCEFCGQEQDQDQVLAEVVSERIGSRYRLEVKSPGLYHCRKTGIKFQVKAPVIIEYNLEAWSDHLNHFQGNYEILGPLFNIQTHGEPNAVSAVYLPHFLCLKGFRGDTSQIKCAHFKDGNLTLETPTRIDPFYITVEAPTFSLLGALFGFGKKTIPIHGIVLIYFTVLCKGDPEEEHRIHLYVLPHTTNAEEDLDRTNKHHKYLRIVKPEHTRNTVYTNMEYLVSGHPEVSVCPETLKFQSERYQYTEIQLKKTDAEIFLSVSEEVAKDPVWTTHLRQSDMKNTIQSLLQLIQHEGSCACLPGQRLHFLDEHRADLIQMISVVDPVLDDLLGPNLLTSEQYQTVRSQNINHEKMRRLYDYIKSWGNEDKDKVLQSLRKHNRSIINHLERGLV</sequence>
<evidence type="ECO:0000256" key="11">
    <source>
        <dbReference type="ARBA" id="ARBA00022859"/>
    </source>
</evidence>
<dbReference type="CDD" id="cd08330">
    <property type="entry name" value="CARD_ASC_NALP1"/>
    <property type="match status" value="1"/>
</dbReference>
<dbReference type="GO" id="GO:0005524">
    <property type="term" value="F:ATP binding"/>
    <property type="evidence" value="ECO:0007669"/>
    <property type="project" value="UniProtKB-KW"/>
</dbReference>
<dbReference type="Gene3D" id="1.10.533.10">
    <property type="entry name" value="Death Domain, Fas"/>
    <property type="match status" value="3"/>
</dbReference>
<keyword evidence="3" id="KW-0963">Cytoplasm</keyword>
<dbReference type="GO" id="GO:0045087">
    <property type="term" value="P:innate immune response"/>
    <property type="evidence" value="ECO:0007669"/>
    <property type="project" value="UniProtKB-KW"/>
</dbReference>
<comment type="caution">
    <text evidence="18">The sequence shown here is derived from an EMBL/GenBank/DDBJ whole genome shotgun (WGS) entry which is preliminary data.</text>
</comment>
<feature type="domain" description="CARD" evidence="15">
    <location>
        <begin position="1313"/>
        <end position="1403"/>
    </location>
</feature>
<dbReference type="Pfam" id="PF23679">
    <property type="entry name" value="UPA-FIIND"/>
    <property type="match status" value="1"/>
</dbReference>
<dbReference type="Pfam" id="PF17776">
    <property type="entry name" value="NLRC4_HD2"/>
    <property type="match status" value="1"/>
</dbReference>
<name>A0AAV7BNV7_ENGPU</name>
<dbReference type="Pfam" id="PF13516">
    <property type="entry name" value="LRR_6"/>
    <property type="match status" value="1"/>
</dbReference>
<dbReference type="GO" id="GO:0012501">
    <property type="term" value="P:programmed cell death"/>
    <property type="evidence" value="ECO:0007669"/>
    <property type="project" value="UniProtKB-KW"/>
</dbReference>
<evidence type="ECO:0000256" key="13">
    <source>
        <dbReference type="ARBA" id="ARBA00023233"/>
    </source>
</evidence>
<keyword evidence="13" id="KW-1271">Inflammasome</keyword>
<dbReference type="Pfam" id="PF00619">
    <property type="entry name" value="CARD"/>
    <property type="match status" value="1"/>
</dbReference>
<dbReference type="SUPFAM" id="SSF52540">
    <property type="entry name" value="P-loop containing nucleoside triphosphate hydrolases"/>
    <property type="match status" value="1"/>
</dbReference>
<evidence type="ECO:0000256" key="10">
    <source>
        <dbReference type="ARBA" id="ARBA00022843"/>
    </source>
</evidence>
<evidence type="ECO:0000256" key="3">
    <source>
        <dbReference type="ARBA" id="ARBA00022490"/>
    </source>
</evidence>
<comment type="subcellular location">
    <subcellularLocation>
        <location evidence="1">Inflammasome</location>
    </subcellularLocation>
</comment>
<evidence type="ECO:0000256" key="6">
    <source>
        <dbReference type="ARBA" id="ARBA00022670"/>
    </source>
</evidence>
<evidence type="ECO:0000256" key="8">
    <source>
        <dbReference type="ARBA" id="ARBA00022741"/>
    </source>
</evidence>
<dbReference type="FunFam" id="1.10.533.10:FF:000013">
    <property type="entry name" value="Apoptosis-associated speck-like protein containing a CARD"/>
    <property type="match status" value="1"/>
</dbReference>
<keyword evidence="9" id="KW-0067">ATP-binding</keyword>
<dbReference type="InterPro" id="IPR007111">
    <property type="entry name" value="NACHT_NTPase"/>
</dbReference>
<dbReference type="InterPro" id="IPR050637">
    <property type="entry name" value="NLRP_innate_immun_reg"/>
</dbReference>
<evidence type="ECO:0000259" key="16">
    <source>
        <dbReference type="PROSITE" id="PS50837"/>
    </source>
</evidence>
<evidence type="ECO:0000256" key="7">
    <source>
        <dbReference type="ARBA" id="ARBA00022737"/>
    </source>
</evidence>
<keyword evidence="12" id="KW-0395">Inflammatory response</keyword>
<dbReference type="SMART" id="SM00368">
    <property type="entry name" value="LRR_RI"/>
    <property type="match status" value="5"/>
</dbReference>
<dbReference type="InterPro" id="IPR033516">
    <property type="entry name" value="CARD8/ASC/NALP1_CARD"/>
</dbReference>
<dbReference type="Proteomes" id="UP000824782">
    <property type="component" value="Unassembled WGS sequence"/>
</dbReference>
<dbReference type="GO" id="GO:0006954">
    <property type="term" value="P:inflammatory response"/>
    <property type="evidence" value="ECO:0007669"/>
    <property type="project" value="UniProtKB-KW"/>
</dbReference>
<organism evidence="18 19">
    <name type="scientific">Engystomops pustulosus</name>
    <name type="common">Tungara frog</name>
    <name type="synonym">Physalaemus pustulosus</name>
    <dbReference type="NCBI Taxonomy" id="76066"/>
    <lineage>
        <taxon>Eukaryota</taxon>
        <taxon>Metazoa</taxon>
        <taxon>Chordata</taxon>
        <taxon>Craniata</taxon>
        <taxon>Vertebrata</taxon>
        <taxon>Euteleostomi</taxon>
        <taxon>Amphibia</taxon>
        <taxon>Batrachia</taxon>
        <taxon>Anura</taxon>
        <taxon>Neobatrachia</taxon>
        <taxon>Hyloidea</taxon>
        <taxon>Leptodactylidae</taxon>
        <taxon>Leiuperinae</taxon>
        <taxon>Engystomops</taxon>
    </lineage>
</organism>
<dbReference type="GO" id="GO:0042981">
    <property type="term" value="P:regulation of apoptotic process"/>
    <property type="evidence" value="ECO:0007669"/>
    <property type="project" value="InterPro"/>
</dbReference>
<keyword evidence="8" id="KW-0547">Nucleotide-binding</keyword>
<dbReference type="InterPro" id="IPR027417">
    <property type="entry name" value="P-loop_NTPase"/>
</dbReference>
<keyword evidence="6" id="KW-0378">Hydrolase</keyword>
<dbReference type="InterPro" id="IPR025307">
    <property type="entry name" value="FIIND_dom"/>
</dbReference>
<dbReference type="PANTHER" id="PTHR45690">
    <property type="entry name" value="NACHT, LRR AND PYD DOMAINS-CONTAINING PROTEIN 12"/>
    <property type="match status" value="1"/>
</dbReference>
<reference evidence="18" key="1">
    <citation type="thesis" date="2020" institute="ProQuest LLC" country="789 East Eisenhower Parkway, Ann Arbor, MI, USA">
        <title>Comparative Genomics and Chromosome Evolution.</title>
        <authorList>
            <person name="Mudd A.B."/>
        </authorList>
    </citation>
    <scope>NUCLEOTIDE SEQUENCE</scope>
    <source>
        <strain evidence="18">237g6f4</strain>
        <tissue evidence="18">Blood</tissue>
    </source>
</reference>
<evidence type="ECO:0000256" key="5">
    <source>
        <dbReference type="ARBA" id="ARBA00022590"/>
    </source>
</evidence>
<evidence type="ECO:0000313" key="18">
    <source>
        <dbReference type="EMBL" id="KAG8573923.1"/>
    </source>
</evidence>
<evidence type="ECO:0000256" key="4">
    <source>
        <dbReference type="ARBA" id="ARBA00022588"/>
    </source>
</evidence>
<dbReference type="InterPro" id="IPR041267">
    <property type="entry name" value="NLRP_HD2"/>
</dbReference>
<keyword evidence="5" id="KW-1210">Necrosis</keyword>
<dbReference type="Pfam" id="PF13553">
    <property type="entry name" value="FIIND"/>
    <property type="match status" value="1"/>
</dbReference>
<dbReference type="SUPFAM" id="SSF47986">
    <property type="entry name" value="DEATH domain"/>
    <property type="match status" value="1"/>
</dbReference>
<dbReference type="InterPro" id="IPR001611">
    <property type="entry name" value="Leu-rich_rpt"/>
</dbReference>
<dbReference type="InterPro" id="IPR032675">
    <property type="entry name" value="LRR_dom_sf"/>
</dbReference>
<dbReference type="Pfam" id="PF05729">
    <property type="entry name" value="NACHT"/>
    <property type="match status" value="1"/>
</dbReference>
<feature type="region of interest" description="Disordered" evidence="14">
    <location>
        <begin position="891"/>
        <end position="912"/>
    </location>
</feature>
<evidence type="ECO:0000256" key="2">
    <source>
        <dbReference type="ARBA" id="ARBA00008665"/>
    </source>
</evidence>
<evidence type="ECO:0000256" key="1">
    <source>
        <dbReference type="ARBA" id="ARBA00004110"/>
    </source>
</evidence>
<feature type="domain" description="NACHT" evidence="16">
    <location>
        <begin position="142"/>
        <end position="273"/>
    </location>
</feature>
<dbReference type="GO" id="GO:0061702">
    <property type="term" value="C:canonical inflammasome complex"/>
    <property type="evidence" value="ECO:0007669"/>
    <property type="project" value="UniProtKB-SubCell"/>
</dbReference>
<dbReference type="InterPro" id="IPR011029">
    <property type="entry name" value="DEATH-like_dom_sf"/>
</dbReference>
<dbReference type="GO" id="GO:0006508">
    <property type="term" value="P:proteolysis"/>
    <property type="evidence" value="ECO:0007669"/>
    <property type="project" value="UniProtKB-KW"/>
</dbReference>
<dbReference type="Gene3D" id="3.80.10.10">
    <property type="entry name" value="Ribonuclease Inhibitor"/>
    <property type="match status" value="1"/>
</dbReference>
<keyword evidence="19" id="KW-1185">Reference proteome</keyword>
<dbReference type="SUPFAM" id="SSF52047">
    <property type="entry name" value="RNI-like"/>
    <property type="match status" value="1"/>
</dbReference>
<dbReference type="PANTHER" id="PTHR45690:SF19">
    <property type="entry name" value="NACHT, LRR AND PYD DOMAINS-CONTAINING PROTEIN 3"/>
    <property type="match status" value="1"/>
</dbReference>
<dbReference type="PROSITE" id="PS51830">
    <property type="entry name" value="FIIND"/>
    <property type="match status" value="1"/>
</dbReference>
<evidence type="ECO:0000256" key="14">
    <source>
        <dbReference type="SAM" id="MobiDB-lite"/>
    </source>
</evidence>
<keyword evidence="4" id="KW-0399">Innate immunity</keyword>
<protein>
    <recommendedName>
        <fullName evidence="20">NACHT domain-containing protein</fullName>
    </recommendedName>
</protein>
<dbReference type="InterPro" id="IPR001315">
    <property type="entry name" value="CARD"/>
</dbReference>
<evidence type="ECO:0000259" key="17">
    <source>
        <dbReference type="PROSITE" id="PS51830"/>
    </source>
</evidence>
<evidence type="ECO:0008006" key="20">
    <source>
        <dbReference type="Google" id="ProtNLM"/>
    </source>
</evidence>